<feature type="transmembrane region" description="Helical" evidence="5">
    <location>
        <begin position="52"/>
        <end position="76"/>
    </location>
</feature>
<dbReference type="PANTHER" id="PTHR43229">
    <property type="entry name" value="NODULATION PROTEIN J"/>
    <property type="match status" value="1"/>
</dbReference>
<dbReference type="EMBL" id="RZNX01000008">
    <property type="protein sequence ID" value="RUT29037.1"/>
    <property type="molecule type" value="Genomic_DNA"/>
</dbReference>
<feature type="transmembrane region" description="Helical" evidence="5">
    <location>
        <begin position="218"/>
        <end position="239"/>
    </location>
</feature>
<dbReference type="OrthoDB" id="63188at2"/>
<evidence type="ECO:0000313" key="7">
    <source>
        <dbReference type="EMBL" id="RUT29037.1"/>
    </source>
</evidence>
<feature type="transmembrane region" description="Helical" evidence="5">
    <location>
        <begin position="138"/>
        <end position="155"/>
    </location>
</feature>
<comment type="subcellular location">
    <subcellularLocation>
        <location evidence="1">Membrane</location>
        <topology evidence="1">Multi-pass membrane protein</topology>
    </subcellularLocation>
</comment>
<evidence type="ECO:0000256" key="3">
    <source>
        <dbReference type="ARBA" id="ARBA00022989"/>
    </source>
</evidence>
<reference evidence="7 8" key="1">
    <citation type="submission" date="2018-12" db="EMBL/GenBank/DDBJ databases">
        <authorList>
            <person name="Sun L."/>
            <person name="Chen Z."/>
        </authorList>
    </citation>
    <scope>NUCLEOTIDE SEQUENCE [LARGE SCALE GENOMIC DNA]</scope>
    <source>
        <strain evidence="7 8">3-5-3</strain>
    </source>
</reference>
<dbReference type="AlphaFoldDB" id="A0A3S1B434"/>
<keyword evidence="4 5" id="KW-0472">Membrane</keyword>
<dbReference type="GO" id="GO:0140359">
    <property type="term" value="F:ABC-type transporter activity"/>
    <property type="evidence" value="ECO:0007669"/>
    <property type="project" value="InterPro"/>
</dbReference>
<evidence type="ECO:0000256" key="2">
    <source>
        <dbReference type="ARBA" id="ARBA00022692"/>
    </source>
</evidence>
<accession>A0A3S1B434</accession>
<dbReference type="GO" id="GO:0043190">
    <property type="term" value="C:ATP-binding cassette (ABC) transporter complex"/>
    <property type="evidence" value="ECO:0007669"/>
    <property type="project" value="InterPro"/>
</dbReference>
<gene>
    <name evidence="7" type="ORF">EJP77_16395</name>
</gene>
<dbReference type="PANTHER" id="PTHR43229:SF2">
    <property type="entry name" value="NODULATION PROTEIN J"/>
    <property type="match status" value="1"/>
</dbReference>
<evidence type="ECO:0000256" key="5">
    <source>
        <dbReference type="SAM" id="Phobius"/>
    </source>
</evidence>
<sequence>MKSMIAQCKAEILRTVRNRRFIVFSIVMPVMFYFIFTSTLGDIKVGGVDWKAYYLMSMTAFGVIGASINTLSVRFAQERTQGWVRLIRITPLPNGSYVLSKILSQSVINLGTIVFMFLIGHFAKGIDLTLGEWITCGLWIWIGVLPFMALGTLLGTFKSVEVVQVAANIVYMSLSVLGGLWMPLTTMPKIMQDIAQYLPSYRFGQGAWNVLGGVGPDWTGIAILAAYALIFMILSTYILKRQEAV</sequence>
<comment type="caution">
    <text evidence="7">The sequence shown here is derived from an EMBL/GenBank/DDBJ whole genome shotgun (WGS) entry which is preliminary data.</text>
</comment>
<dbReference type="PROSITE" id="PS51012">
    <property type="entry name" value="ABC_TM2"/>
    <property type="match status" value="1"/>
</dbReference>
<organism evidence="7 8">
    <name type="scientific">Paenibacillus zeisoli</name>
    <dbReference type="NCBI Taxonomy" id="2496267"/>
    <lineage>
        <taxon>Bacteria</taxon>
        <taxon>Bacillati</taxon>
        <taxon>Bacillota</taxon>
        <taxon>Bacilli</taxon>
        <taxon>Bacillales</taxon>
        <taxon>Paenibacillaceae</taxon>
        <taxon>Paenibacillus</taxon>
    </lineage>
</organism>
<proteinExistence type="predicted"/>
<keyword evidence="2 5" id="KW-0812">Transmembrane</keyword>
<feature type="domain" description="ABC transmembrane type-2" evidence="6">
    <location>
        <begin position="20"/>
        <end position="242"/>
    </location>
</feature>
<evidence type="ECO:0000256" key="1">
    <source>
        <dbReference type="ARBA" id="ARBA00004141"/>
    </source>
</evidence>
<feature type="transmembrane region" description="Helical" evidence="5">
    <location>
        <begin position="21"/>
        <end position="40"/>
    </location>
</feature>
<dbReference type="PIRSF" id="PIRSF006648">
    <property type="entry name" value="DrrB"/>
    <property type="match status" value="1"/>
</dbReference>
<keyword evidence="8" id="KW-1185">Reference proteome</keyword>
<dbReference type="Proteomes" id="UP000272464">
    <property type="component" value="Unassembled WGS sequence"/>
</dbReference>
<feature type="transmembrane region" description="Helical" evidence="5">
    <location>
        <begin position="162"/>
        <end position="182"/>
    </location>
</feature>
<dbReference type="Pfam" id="PF12698">
    <property type="entry name" value="ABC2_membrane_3"/>
    <property type="match status" value="1"/>
</dbReference>
<dbReference type="InterPro" id="IPR047817">
    <property type="entry name" value="ABC2_TM_bact-type"/>
</dbReference>
<dbReference type="InterPro" id="IPR000412">
    <property type="entry name" value="ABC_2_transport"/>
</dbReference>
<protein>
    <submittedName>
        <fullName evidence="7">ABC transporter permease</fullName>
    </submittedName>
</protein>
<evidence type="ECO:0000313" key="8">
    <source>
        <dbReference type="Proteomes" id="UP000272464"/>
    </source>
</evidence>
<evidence type="ECO:0000259" key="6">
    <source>
        <dbReference type="PROSITE" id="PS51012"/>
    </source>
</evidence>
<evidence type="ECO:0000256" key="4">
    <source>
        <dbReference type="ARBA" id="ARBA00023136"/>
    </source>
</evidence>
<dbReference type="InterPro" id="IPR051784">
    <property type="entry name" value="Nod_factor_ABC_transporter"/>
</dbReference>
<feature type="transmembrane region" description="Helical" evidence="5">
    <location>
        <begin position="97"/>
        <end position="118"/>
    </location>
</feature>
<keyword evidence="3 5" id="KW-1133">Transmembrane helix</keyword>
<name>A0A3S1B434_9BACL</name>
<dbReference type="InterPro" id="IPR013525">
    <property type="entry name" value="ABC2_TM"/>
</dbReference>